<sequence length="904" mass="93739">MASTYRTIEELYRTTLVALSESPEAWKAFLESAGRNYKLPFPEQALVHAQRPDAKAVLELERWDALFGRRVKRGSVGIAVFGAPGTGRLRYYFDVSDTAPGRAARPLPLWAGGPEQEAAIVGALHESFGADARKGTIEAIAEAASAAVRENAESAVAAIGEARGGSGLERLEAPEAGDLLLELAAASAAYEAASRCGIEGGALITPRAADALPMFGTVRAMNALGCRTASAAAAVLRTIAPAMRERAPEASHRTFAPLAAAVHNPAKEPDERRGDGDGVQGGRWSSAADPGNGRGSGGEPGAVRADEGRIPEIEQARAAGGPAGAGGAGEAPGRDGSPRGGDGGRPGGPRGEEQGVGRSGEGGGSGSVGGEDGRGGGSGPRSGGDEGRVRLEKQRGQEKTKTSRREAGDKPASRRSEAKPPERGQLAFSFDDGANEYPEQLATPLGRLRGNIAATANGARVARAIRRRNVPKERARTTFPSAERGERRTPRGCAASCGSSREASSPSPRAPRPANARAREAMRTRAQAASRARAARASRKATAKGANAAARRAASSAGRFARMAALQARAATAALTGLGSSAAAVVVVTCLAAFVATSAFGIFLMGGDIGDGNPPLREVVAEIDAEHAAKVEEAKASAECDEVSVSGGKSPWKETLAVFAVKLAADAENPLDVLTLDAARQGALRAVFWDMNSIETEIEEAEPSDSDGEDAPPAKVLRVTLSAKTAEQMASAYGFDAGQLETLRELLDERHDAAWRAVLHGIAGGAADIVEIASSQLGNVGGRPYWSWYGFESRVEWCACFVSWCANECGYIDSGAVPKFSYCPTGVQWFKAAGRWLPGGSAPAPGDIVFFDWDGDGVSDHVGIVESCDGSTVRTIEGNSDDACRRSAYGVGSPFIMGYGACSF</sequence>
<evidence type="ECO:0000313" key="3">
    <source>
        <dbReference type="EMBL" id="MEQ3364190.1"/>
    </source>
</evidence>
<feature type="region of interest" description="Disordered" evidence="1">
    <location>
        <begin position="262"/>
        <end position="305"/>
    </location>
</feature>
<feature type="compositionally biased region" description="Basic residues" evidence="1">
    <location>
        <begin position="533"/>
        <end position="542"/>
    </location>
</feature>
<gene>
    <name evidence="3" type="ORF">AAA083_14510</name>
</gene>
<feature type="compositionally biased region" description="Gly residues" evidence="1">
    <location>
        <begin position="357"/>
        <end position="382"/>
    </location>
</feature>
<evidence type="ECO:0000313" key="4">
    <source>
        <dbReference type="Proteomes" id="UP001487305"/>
    </source>
</evidence>
<keyword evidence="4" id="KW-1185">Reference proteome</keyword>
<feature type="region of interest" description="Disordered" evidence="1">
    <location>
        <begin position="317"/>
        <end position="438"/>
    </location>
</feature>
<name>A0ABV1JH79_9ACTN</name>
<organism evidence="3 4">
    <name type="scientific">Raoultibacter massiliensis</name>
    <dbReference type="NCBI Taxonomy" id="1852371"/>
    <lineage>
        <taxon>Bacteria</taxon>
        <taxon>Bacillati</taxon>
        <taxon>Actinomycetota</taxon>
        <taxon>Coriobacteriia</taxon>
        <taxon>Eggerthellales</taxon>
        <taxon>Eggerthellaceae</taxon>
        <taxon>Raoultibacter</taxon>
    </lineage>
</organism>
<feature type="region of interest" description="Disordered" evidence="1">
    <location>
        <begin position="457"/>
        <end position="523"/>
    </location>
</feature>
<dbReference type="Pfam" id="PF05257">
    <property type="entry name" value="CHAP"/>
    <property type="match status" value="1"/>
</dbReference>
<accession>A0ABV1JH79</accession>
<dbReference type="InterPro" id="IPR038765">
    <property type="entry name" value="Papain-like_cys_pep_sf"/>
</dbReference>
<feature type="compositionally biased region" description="Basic and acidic residues" evidence="1">
    <location>
        <begin position="265"/>
        <end position="276"/>
    </location>
</feature>
<dbReference type="Proteomes" id="UP001487305">
    <property type="component" value="Unassembled WGS sequence"/>
</dbReference>
<feature type="compositionally biased region" description="Gly residues" evidence="1">
    <location>
        <begin position="321"/>
        <end position="330"/>
    </location>
</feature>
<feature type="compositionally biased region" description="Gly residues" evidence="1">
    <location>
        <begin position="338"/>
        <end position="349"/>
    </location>
</feature>
<feature type="compositionally biased region" description="Basic and acidic residues" evidence="1">
    <location>
        <begin position="383"/>
        <end position="422"/>
    </location>
</feature>
<feature type="region of interest" description="Disordered" evidence="1">
    <location>
        <begin position="531"/>
        <end position="550"/>
    </location>
</feature>
<dbReference type="SUPFAM" id="SSF54001">
    <property type="entry name" value="Cysteine proteinases"/>
    <property type="match status" value="1"/>
</dbReference>
<dbReference type="InterPro" id="IPR007921">
    <property type="entry name" value="CHAP_dom"/>
</dbReference>
<reference evidence="3 4" key="1">
    <citation type="submission" date="2024-04" db="EMBL/GenBank/DDBJ databases">
        <title>Human intestinal bacterial collection.</title>
        <authorList>
            <person name="Pauvert C."/>
            <person name="Hitch T.C.A."/>
            <person name="Clavel T."/>
        </authorList>
    </citation>
    <scope>NUCLEOTIDE SEQUENCE [LARGE SCALE GENOMIC DNA]</scope>
    <source>
        <strain evidence="3 4">CLA-KB-H42</strain>
    </source>
</reference>
<protein>
    <submittedName>
        <fullName evidence="3">CHAP domain-containing protein</fullName>
    </submittedName>
</protein>
<proteinExistence type="predicted"/>
<comment type="caution">
    <text evidence="3">The sequence shown here is derived from an EMBL/GenBank/DDBJ whole genome shotgun (WGS) entry which is preliminary data.</text>
</comment>
<feature type="compositionally biased region" description="Low complexity" evidence="1">
    <location>
        <begin position="494"/>
        <end position="516"/>
    </location>
</feature>
<evidence type="ECO:0000259" key="2">
    <source>
        <dbReference type="Pfam" id="PF05257"/>
    </source>
</evidence>
<evidence type="ECO:0000256" key="1">
    <source>
        <dbReference type="SAM" id="MobiDB-lite"/>
    </source>
</evidence>
<dbReference type="Gene3D" id="3.90.1720.10">
    <property type="entry name" value="endopeptidase domain like (from Nostoc punctiforme)"/>
    <property type="match status" value="1"/>
</dbReference>
<feature type="domain" description="Peptidase C51" evidence="2">
    <location>
        <begin position="794"/>
        <end position="879"/>
    </location>
</feature>
<dbReference type="EMBL" id="JBBNOP010000018">
    <property type="protein sequence ID" value="MEQ3364190.1"/>
    <property type="molecule type" value="Genomic_DNA"/>
</dbReference>